<dbReference type="STRING" id="8355.A0A1L8HEF9"/>
<dbReference type="GO" id="GO:0005813">
    <property type="term" value="C:centrosome"/>
    <property type="evidence" value="ECO:0007669"/>
    <property type="project" value="TreeGrafter"/>
</dbReference>
<dbReference type="Proteomes" id="UP000186698">
    <property type="component" value="Chromosome 2L"/>
</dbReference>
<dbReference type="RefSeq" id="XP_018101949.1">
    <property type="nucleotide sequence ID" value="XM_018246460.2"/>
</dbReference>
<protein>
    <submittedName>
        <fullName evidence="2">Aurora kinase A and ninein-interacting protein</fullName>
    </submittedName>
</protein>
<dbReference type="KEGG" id="xla:108708113"/>
<gene>
    <name evidence="2" type="primary">LOC108708113</name>
</gene>
<keyword evidence="2" id="KW-0808">Transferase</keyword>
<dbReference type="PaxDb" id="8355-A0A1L8HEF9"/>
<name>A0A1L8HEF9_XENLA</name>
<keyword evidence="1" id="KW-1185">Reference proteome</keyword>
<evidence type="ECO:0000313" key="1">
    <source>
        <dbReference type="Proteomes" id="UP000186698"/>
    </source>
</evidence>
<dbReference type="AlphaFoldDB" id="A0A1L8HEF9"/>
<dbReference type="Bgee" id="108708113">
    <property type="expression patterns" value="Expressed in oocyte and 7 other cell types or tissues"/>
</dbReference>
<dbReference type="GeneID" id="108708113"/>
<dbReference type="GO" id="GO:0000922">
    <property type="term" value="C:spindle pole"/>
    <property type="evidence" value="ECO:0007669"/>
    <property type="project" value="TreeGrafter"/>
</dbReference>
<dbReference type="Pfam" id="PF15334">
    <property type="entry name" value="AIB"/>
    <property type="match status" value="1"/>
</dbReference>
<dbReference type="OMA" id="RMFTQDS"/>
<dbReference type="PANTHER" id="PTHR14526:SF2">
    <property type="entry name" value="AURORA KINASE A AND NINEIN-INTERACTING PROTEIN"/>
    <property type="match status" value="1"/>
</dbReference>
<organism evidence="1 2">
    <name type="scientific">Xenopus laevis</name>
    <name type="common">African clawed frog</name>
    <dbReference type="NCBI Taxonomy" id="8355"/>
    <lineage>
        <taxon>Eukaryota</taxon>
        <taxon>Metazoa</taxon>
        <taxon>Chordata</taxon>
        <taxon>Craniata</taxon>
        <taxon>Vertebrata</taxon>
        <taxon>Euteleostomi</taxon>
        <taxon>Amphibia</taxon>
        <taxon>Batrachia</taxon>
        <taxon>Anura</taxon>
        <taxon>Pipoidea</taxon>
        <taxon>Pipidae</taxon>
        <taxon>Xenopodinae</taxon>
        <taxon>Xenopus</taxon>
        <taxon>Xenopus</taxon>
    </lineage>
</organism>
<keyword evidence="2" id="KW-0418">Kinase</keyword>
<dbReference type="GO" id="GO:0016301">
    <property type="term" value="F:kinase activity"/>
    <property type="evidence" value="ECO:0007669"/>
    <property type="project" value="UniProtKB-KW"/>
</dbReference>
<evidence type="ECO:0000313" key="2">
    <source>
        <dbReference type="RefSeq" id="XP_018101949.1"/>
    </source>
</evidence>
<dbReference type="OrthoDB" id="9946974at2759"/>
<accession>A0A1L8HEF9</accession>
<proteinExistence type="predicted"/>
<dbReference type="GO" id="GO:0007051">
    <property type="term" value="P:spindle organization"/>
    <property type="evidence" value="ECO:0007669"/>
    <property type="project" value="TreeGrafter"/>
</dbReference>
<dbReference type="InterPro" id="IPR029286">
    <property type="entry name" value="AUNIP"/>
</dbReference>
<dbReference type="PANTHER" id="PTHR14526">
    <property type="entry name" value="AURORA KINASE A AND NINEIN-INTERACTING PROTEIN"/>
    <property type="match status" value="1"/>
</dbReference>
<reference evidence="2" key="1">
    <citation type="submission" date="2025-08" db="UniProtKB">
        <authorList>
            <consortium name="RefSeq"/>
        </authorList>
    </citation>
    <scope>IDENTIFICATION</scope>
    <source>
        <strain evidence="2">J_2021</strain>
        <tissue evidence="2">Erythrocytes</tissue>
    </source>
</reference>
<sequence length="318" mass="36111">MKLKGKNARSLQQTEECGVWLDTAELKRKPTQTVLPNSSSVRFHPFSRRKPFELAAFDFTQTKTPQPCTKQTSMHYYFTKAGNTNEVLKKKCKMIDHLPTVTASVHEKDIRENTHENSNTVHPFSDTMCPLGSTGAIVFLKDDNSMNNPAEDQESPDSCERHTDMEQPITGEHGSDMLENLNPSQTSSFRCDSLFKRQNDVQITLSCATSCRDVEKRGNASCNLLDLPLKWCSNEKSENEQDDLHNSVATSQLFTQDSQGNRVISHYWKKQNSFVPLQDMTNTRRDLSSKSSDLLSCNDYSLQRMFTQDSEGNVVIKH</sequence>